<feature type="transmembrane region" description="Helical" evidence="1">
    <location>
        <begin position="28"/>
        <end position="49"/>
    </location>
</feature>
<keyword evidence="1" id="KW-0812">Transmembrane</keyword>
<keyword evidence="1" id="KW-1133">Transmembrane helix</keyword>
<evidence type="ECO:0000313" key="2">
    <source>
        <dbReference type="EMBL" id="NNG35816.1"/>
    </source>
</evidence>
<organism evidence="2 3">
    <name type="scientific">Nakamurella aerolata</name>
    <dbReference type="NCBI Taxonomy" id="1656892"/>
    <lineage>
        <taxon>Bacteria</taxon>
        <taxon>Bacillati</taxon>
        <taxon>Actinomycetota</taxon>
        <taxon>Actinomycetes</taxon>
        <taxon>Nakamurellales</taxon>
        <taxon>Nakamurellaceae</taxon>
        <taxon>Nakamurella</taxon>
    </lineage>
</organism>
<keyword evidence="1" id="KW-0472">Membrane</keyword>
<dbReference type="Proteomes" id="UP000562984">
    <property type="component" value="Unassembled WGS sequence"/>
</dbReference>
<proteinExistence type="predicted"/>
<protein>
    <submittedName>
        <fullName evidence="2">Uncharacterized protein</fullName>
    </submittedName>
</protein>
<gene>
    <name evidence="2" type="ORF">HKD39_08855</name>
</gene>
<dbReference type="RefSeq" id="WP_171199515.1">
    <property type="nucleotide sequence ID" value="NZ_JABEND010000004.1"/>
</dbReference>
<dbReference type="AlphaFoldDB" id="A0A849A877"/>
<feature type="transmembrane region" description="Helical" evidence="1">
    <location>
        <begin position="61"/>
        <end position="82"/>
    </location>
</feature>
<dbReference type="EMBL" id="JABEND010000004">
    <property type="protein sequence ID" value="NNG35816.1"/>
    <property type="molecule type" value="Genomic_DNA"/>
</dbReference>
<evidence type="ECO:0000256" key="1">
    <source>
        <dbReference type="SAM" id="Phobius"/>
    </source>
</evidence>
<evidence type="ECO:0000313" key="3">
    <source>
        <dbReference type="Proteomes" id="UP000562984"/>
    </source>
</evidence>
<comment type="caution">
    <text evidence="2">The sequence shown here is derived from an EMBL/GenBank/DDBJ whole genome shotgun (WGS) entry which is preliminary data.</text>
</comment>
<accession>A0A849A877</accession>
<sequence length="105" mass="11123">MRSGQTPTTSGDSPRVVDRPWRRVPGRVRLTAGLIYAAATASLLGSGALDATGPAWVLDGPGIWLGLASVLMMDLYLLLPWASDVRTLRRPISRSAALQVAIVVA</sequence>
<reference evidence="2 3" key="1">
    <citation type="submission" date="2020-05" db="EMBL/GenBank/DDBJ databases">
        <title>Nakamurella sp. DB0629 isolated from air conditioner.</title>
        <authorList>
            <person name="Kim D.H."/>
            <person name="Kim D.-U."/>
        </authorList>
    </citation>
    <scope>NUCLEOTIDE SEQUENCE [LARGE SCALE GENOMIC DNA]</scope>
    <source>
        <strain evidence="2 3">DB0629</strain>
    </source>
</reference>
<name>A0A849A877_9ACTN</name>
<keyword evidence="3" id="KW-1185">Reference proteome</keyword>